<name>A9UZW0_MONBE</name>
<dbReference type="RefSeq" id="XP_001746010.1">
    <property type="nucleotide sequence ID" value="XM_001745958.1"/>
</dbReference>
<dbReference type="AlphaFoldDB" id="A9UZW0"/>
<protein>
    <submittedName>
        <fullName evidence="2">Uncharacterized protein</fullName>
    </submittedName>
</protein>
<accession>A9UZW0</accession>
<evidence type="ECO:0000313" key="2">
    <source>
        <dbReference type="EMBL" id="EDQ89434.1"/>
    </source>
</evidence>
<reference evidence="2 3" key="1">
    <citation type="journal article" date="2008" name="Nature">
        <title>The genome of the choanoflagellate Monosiga brevicollis and the origin of metazoans.</title>
        <authorList>
            <consortium name="JGI Sequencing"/>
            <person name="King N."/>
            <person name="Westbrook M.J."/>
            <person name="Young S.L."/>
            <person name="Kuo A."/>
            <person name="Abedin M."/>
            <person name="Chapman J."/>
            <person name="Fairclough S."/>
            <person name="Hellsten U."/>
            <person name="Isogai Y."/>
            <person name="Letunic I."/>
            <person name="Marr M."/>
            <person name="Pincus D."/>
            <person name="Putnam N."/>
            <person name="Rokas A."/>
            <person name="Wright K.J."/>
            <person name="Zuzow R."/>
            <person name="Dirks W."/>
            <person name="Good M."/>
            <person name="Goodstein D."/>
            <person name="Lemons D."/>
            <person name="Li W."/>
            <person name="Lyons J.B."/>
            <person name="Morris A."/>
            <person name="Nichols S."/>
            <person name="Richter D.J."/>
            <person name="Salamov A."/>
            <person name="Bork P."/>
            <person name="Lim W.A."/>
            <person name="Manning G."/>
            <person name="Miller W.T."/>
            <person name="McGinnis W."/>
            <person name="Shapiro H."/>
            <person name="Tjian R."/>
            <person name="Grigoriev I.V."/>
            <person name="Rokhsar D."/>
        </authorList>
    </citation>
    <scope>NUCLEOTIDE SEQUENCE [LARGE SCALE GENOMIC DNA]</scope>
    <source>
        <strain evidence="3">MX1 / ATCC 50154</strain>
    </source>
</reference>
<dbReference type="KEGG" id="mbr:MONBRDRAFT_25595"/>
<keyword evidence="3" id="KW-1185">Reference proteome</keyword>
<dbReference type="InParanoid" id="A9UZW0"/>
<sequence>MITSIKQIQRLKQTLQLKPQVVLTANHHVLLKRLNVFSKKNKLCQQKTSFVSFVSKKQSNLCLVPQAQRRRRADQAFELFQLALQIHRGKASAEALESLLQEHGVSNITRSTLTTLFPSSNGRAPSSRAVAHLYKVTDKEIRAARGRAVLVTPRHDGRTIMTAAERELLAQHIAASAQDSLPERRAHVASVMRDLLEIRRELLETAKRNNLPEAARIPALTQRERSFLARCDGPRASSKNSQRTPLREHWFEAWEHEYGLDLKSARPQTSCGGSVAAHLHCGALFDAFGKALQSLGFLDSSGPQAGSIRNNRLCHIWYVDKMSGLGTGFEALHTTASNDQHSDPVAMAGKTHNCAGTVVTAIALGGALAPPLFIHKQATLPADTVAASVDLPATLVTDTRFQHFASCANKTGCVTRRLFLAFCRRLRAFTGHTEPLLLLCNGRQPYISAALLTYLRTINIFLFAVPSQPGGCLDPGDQWHQHVSRDRLCNLACTFSFAAGQAVTLTEEHCALYAAIQEQSHHPERIVAAWAAAGITRAHWGWELANNPLTETACEMDQQSSSSAARQASPVPMPDPGPLDPASSPRTLLCWAKEAYDYIQAARPLLERCEQLERKLGEIEAAAIHEQNKRVKVMDSASDLPVRIVQTSADPEAPWGDFDASVNWVQTEDEPDDGVYPSFDFWHRDLPDTNPSTMDEPSAATSLMPPPFAEGDLDQHELAQILQACEPATRAYRNRVLCPARQIRQEPQPTGN</sequence>
<proteinExistence type="predicted"/>
<dbReference type="EMBL" id="CH991551">
    <property type="protein sequence ID" value="EDQ89434.1"/>
    <property type="molecule type" value="Genomic_DNA"/>
</dbReference>
<dbReference type="GO" id="GO:0005634">
    <property type="term" value="C:nucleus"/>
    <property type="evidence" value="ECO:0000318"/>
    <property type="project" value="GO_Central"/>
</dbReference>
<evidence type="ECO:0000313" key="3">
    <source>
        <dbReference type="Proteomes" id="UP000001357"/>
    </source>
</evidence>
<organism evidence="2 3">
    <name type="scientific">Monosiga brevicollis</name>
    <name type="common">Choanoflagellate</name>
    <dbReference type="NCBI Taxonomy" id="81824"/>
    <lineage>
        <taxon>Eukaryota</taxon>
        <taxon>Choanoflagellata</taxon>
        <taxon>Craspedida</taxon>
        <taxon>Salpingoecidae</taxon>
        <taxon>Monosiga</taxon>
    </lineage>
</organism>
<dbReference type="GeneID" id="5891220"/>
<feature type="compositionally biased region" description="Low complexity" evidence="1">
    <location>
        <begin position="558"/>
        <end position="570"/>
    </location>
</feature>
<evidence type="ECO:0000256" key="1">
    <source>
        <dbReference type="SAM" id="MobiDB-lite"/>
    </source>
</evidence>
<feature type="region of interest" description="Disordered" evidence="1">
    <location>
        <begin position="554"/>
        <end position="582"/>
    </location>
</feature>
<dbReference type="Proteomes" id="UP000001357">
    <property type="component" value="Unassembled WGS sequence"/>
</dbReference>
<gene>
    <name evidence="2" type="ORF">MONBRDRAFT_25595</name>
</gene>
<dbReference type="GO" id="GO:0003677">
    <property type="term" value="F:DNA binding"/>
    <property type="evidence" value="ECO:0000318"/>
    <property type="project" value="GO_Central"/>
</dbReference>